<comment type="caution">
    <text evidence="1">The sequence shown here is derived from an EMBL/GenBank/DDBJ whole genome shotgun (WGS) entry which is preliminary data.</text>
</comment>
<organism evidence="1 2">
    <name type="scientific">Coniosporium uncinatum</name>
    <dbReference type="NCBI Taxonomy" id="93489"/>
    <lineage>
        <taxon>Eukaryota</taxon>
        <taxon>Fungi</taxon>
        <taxon>Dikarya</taxon>
        <taxon>Ascomycota</taxon>
        <taxon>Pezizomycotina</taxon>
        <taxon>Dothideomycetes</taxon>
        <taxon>Dothideomycetes incertae sedis</taxon>
        <taxon>Coniosporium</taxon>
    </lineage>
</organism>
<accession>A0ACC3DH73</accession>
<evidence type="ECO:0000313" key="1">
    <source>
        <dbReference type="EMBL" id="KAK3075173.1"/>
    </source>
</evidence>
<name>A0ACC3DH73_9PEZI</name>
<protein>
    <submittedName>
        <fullName evidence="1">Uncharacterized protein</fullName>
    </submittedName>
</protein>
<dbReference type="Proteomes" id="UP001186974">
    <property type="component" value="Unassembled WGS sequence"/>
</dbReference>
<sequence>MNEKAKDQHHGPGDEENALDRISLECENARLLDDELGVPLEDLRCKPSHPHGKSSLVPSRAPWSCSQFESILIAGLAS</sequence>
<reference evidence="1" key="1">
    <citation type="submission" date="2024-09" db="EMBL/GenBank/DDBJ databases">
        <title>Black Yeasts Isolated from many extreme environments.</title>
        <authorList>
            <person name="Coleine C."/>
            <person name="Stajich J.E."/>
            <person name="Selbmann L."/>
        </authorList>
    </citation>
    <scope>NUCLEOTIDE SEQUENCE</scope>
    <source>
        <strain evidence="1">CCFEE 5737</strain>
    </source>
</reference>
<keyword evidence="2" id="KW-1185">Reference proteome</keyword>
<dbReference type="EMBL" id="JAWDJW010004454">
    <property type="protein sequence ID" value="KAK3075173.1"/>
    <property type="molecule type" value="Genomic_DNA"/>
</dbReference>
<feature type="non-terminal residue" evidence="1">
    <location>
        <position position="78"/>
    </location>
</feature>
<gene>
    <name evidence="1" type="ORF">LTS18_014089</name>
</gene>
<proteinExistence type="predicted"/>
<evidence type="ECO:0000313" key="2">
    <source>
        <dbReference type="Proteomes" id="UP001186974"/>
    </source>
</evidence>